<keyword evidence="2" id="KW-1133">Transmembrane helix</keyword>
<keyword evidence="2" id="KW-0812">Transmembrane</keyword>
<dbReference type="InterPro" id="IPR036871">
    <property type="entry name" value="PX_dom_sf"/>
</dbReference>
<keyword evidence="5" id="KW-1185">Reference proteome</keyword>
<sequence length="1467" mass="158168">MTAEVGFPLPEADYPSSKYLHCARVMPGHEAGGPASHLVWNVDTVVGLKKHQCLKSGAPVPSMQLVLVVPSWVSPDGTQAVNEGLEPRQLMFSPTNGSQLHMSSRLPRVICALFPRPSLDQTSRFLDGHTSGLRLHALRQLIGAWKSYTAHEIKLSAFNRWNKVCELMPSPNLWKPPESQLGTPYVEQLPDLGETKNRCRWPRLERAMQMAAAAQGRTAAFDKETERANFILAGGVPSGAVTKHAQQLKLDVAAAQQMSAKAQQQPSLTRSQSDGLMKPQSAPHPPSQQLTDEAGLEHRESAEPAAPPGSDTARALQPVFAALQQRLKDAAAARPLGAGGTVSITVGREGAAERWLVDAREGVAPDAVIVRKPMGAADDAVVRIVVPEPADLLALLERRLPPFRALAQRRLVLRGDLAQLRSMQWLFGGGVSEGGEGESSAVCVRVLHADASKGHGEYVLSVEEGAVSWLIARRWSELKALSAELSLLYGRGSGTLELQLPTVPTSYRSSTSATLLKERSRQMTEHLAALLRLLHCSPRNGDGPPVLLRFLRPTDEDTRLATAALPRHAHAVAAAGHVAVEGHVAVGGHVAVPPPTALKGGGGEANDVPRGLPPSPTKASSRKEIPMAELLLRRRMELAEASVLELGRRAERMNAWAGRLGWLAALVCLLSLVYVNVTVYVNLANGGAWLSVPRGPRDFAAALVGSTNTTVAASSSPAAVADAVLVPSTGAVGRPVGAGLLLLGVLLSALCFCWRQMDHEKASLYWRYVAVFTLFWRVYLHYRWARVRAHRVALATALAEGRAFDGQSHLEEGEDASDAVRELWEEAHDGAGKILFHHMSELGGLWVKTGQYLASRADMVPKELGRHLAAMLDSNKPRPLAEVVTTLLDELGEAKLAKIASFDPIPISTASIAQVHLATLGDGRRIVLKLQHVEVREKMTQDLVQAEALADTLYWLEPQLDLKPMMTEMHQLHLSELDFTAEATNLREVGANLARRRIRATIPTVIDELSTRRCLAMGLCEGHSLKDAQQLKSLGIDCALLVARVCEAWAVQMFADGVFNCDPHPGNLLVRPDPTLGPVPVLLDFGLCKRLSLEHKLAFCRMVVALSYLDADGLVGSLETLGLQFPPDIEPFTLMKGLAFTFRDTEADAGQARSRIRTRLKKARADRQKIVEKRKEREEAARRAGKPVKPQQQVPTLPGVVAYFYRTLMMLQGLATNLGVSLSFMPILSGWAAKTLLEHRRAQLQPSAPLRSPPPSAPPRSALQERALRLLHALADTDELLGAQVLLAPHFLNMQKLRTATLPGVSMHGTARALAVFYDGVGSAKLLPTEVVSELPRLASFVARGHTATPASPASARTNPSPGKLPPLPAVSGGASNAKGVRWAAGFQLGEAAVEMPVTGEKLLVSVLGHGAVGGSVGLVVPAAGLALAVTVSKLAPHRRASQRLIEMLLDEFGVRLTRSEGLLHDA</sequence>
<dbReference type="InterPro" id="IPR011009">
    <property type="entry name" value="Kinase-like_dom_sf"/>
</dbReference>
<evidence type="ECO:0000313" key="5">
    <source>
        <dbReference type="Proteomes" id="UP000037460"/>
    </source>
</evidence>
<dbReference type="InterPro" id="IPR036527">
    <property type="entry name" value="SCP2_sterol-bd_dom_sf"/>
</dbReference>
<dbReference type="Proteomes" id="UP000037460">
    <property type="component" value="Unassembled WGS sequence"/>
</dbReference>
<feature type="transmembrane region" description="Helical" evidence="2">
    <location>
        <begin position="736"/>
        <end position="753"/>
    </location>
</feature>
<dbReference type="InterPro" id="IPR004147">
    <property type="entry name" value="ABC1_dom"/>
</dbReference>
<dbReference type="OrthoDB" id="427480at2759"/>
<dbReference type="Pfam" id="PF03109">
    <property type="entry name" value="ABC1"/>
    <property type="match status" value="1"/>
</dbReference>
<dbReference type="CDD" id="cd05121">
    <property type="entry name" value="ABC1_ADCK3-like"/>
    <property type="match status" value="1"/>
</dbReference>
<feature type="transmembrane region" description="Helical" evidence="2">
    <location>
        <begin position="765"/>
        <end position="782"/>
    </location>
</feature>
<reference evidence="5" key="1">
    <citation type="journal article" date="2015" name="PLoS Genet.">
        <title>Genome Sequence and Transcriptome Analyses of Chrysochromulina tobin: Metabolic Tools for Enhanced Algal Fitness in the Prominent Order Prymnesiales (Haptophyceae).</title>
        <authorList>
            <person name="Hovde B.T."/>
            <person name="Deodato C.R."/>
            <person name="Hunsperger H.M."/>
            <person name="Ryken S.A."/>
            <person name="Yost W."/>
            <person name="Jha R.K."/>
            <person name="Patterson J."/>
            <person name="Monnat R.J. Jr."/>
            <person name="Barlow S.B."/>
            <person name="Starkenburg S.R."/>
            <person name="Cattolico R.A."/>
        </authorList>
    </citation>
    <scope>NUCLEOTIDE SEQUENCE</scope>
    <source>
        <strain evidence="5">CCMP291</strain>
    </source>
</reference>
<feature type="region of interest" description="Disordered" evidence="1">
    <location>
        <begin position="1167"/>
        <end position="1192"/>
    </location>
</feature>
<feature type="region of interest" description="Disordered" evidence="1">
    <location>
        <begin position="259"/>
        <end position="312"/>
    </location>
</feature>
<dbReference type="InterPro" id="IPR012338">
    <property type="entry name" value="Beta-lactam/transpept-like"/>
</dbReference>
<proteinExistence type="predicted"/>
<name>A0A0M0LD50_9EUKA</name>
<dbReference type="Gene3D" id="3.30.1050.10">
    <property type="entry name" value="SCP2 sterol-binding domain"/>
    <property type="match status" value="1"/>
</dbReference>
<dbReference type="PANTHER" id="PTHR43173">
    <property type="entry name" value="ABC1 FAMILY PROTEIN"/>
    <property type="match status" value="1"/>
</dbReference>
<feature type="region of interest" description="Disordered" evidence="1">
    <location>
        <begin position="1348"/>
        <end position="1370"/>
    </location>
</feature>
<evidence type="ECO:0000313" key="4">
    <source>
        <dbReference type="EMBL" id="KOO48643.1"/>
    </source>
</evidence>
<dbReference type="InterPro" id="IPR001683">
    <property type="entry name" value="PX_dom"/>
</dbReference>
<dbReference type="InterPro" id="IPR051130">
    <property type="entry name" value="Mito_struct-func_regulator"/>
</dbReference>
<feature type="transmembrane region" description="Helical" evidence="2">
    <location>
        <begin position="660"/>
        <end position="681"/>
    </location>
</feature>
<evidence type="ECO:0000256" key="1">
    <source>
        <dbReference type="SAM" id="MobiDB-lite"/>
    </source>
</evidence>
<protein>
    <submittedName>
        <fullName evidence="4">ABC1 family protein</fullName>
    </submittedName>
</protein>
<evidence type="ECO:0000256" key="2">
    <source>
        <dbReference type="SAM" id="Phobius"/>
    </source>
</evidence>
<gene>
    <name evidence="4" type="ORF">Ctob_007959</name>
</gene>
<feature type="domain" description="PX" evidence="3">
    <location>
        <begin position="436"/>
        <end position="558"/>
    </location>
</feature>
<feature type="compositionally biased region" description="Low complexity" evidence="1">
    <location>
        <begin position="1348"/>
        <end position="1362"/>
    </location>
</feature>
<organism evidence="4 5">
    <name type="scientific">Chrysochromulina tobinii</name>
    <dbReference type="NCBI Taxonomy" id="1460289"/>
    <lineage>
        <taxon>Eukaryota</taxon>
        <taxon>Haptista</taxon>
        <taxon>Haptophyta</taxon>
        <taxon>Prymnesiophyceae</taxon>
        <taxon>Prymnesiales</taxon>
        <taxon>Chrysochromulinaceae</taxon>
        <taxon>Chrysochromulina</taxon>
    </lineage>
</organism>
<dbReference type="SUPFAM" id="SSF64268">
    <property type="entry name" value="PX domain"/>
    <property type="match status" value="1"/>
</dbReference>
<dbReference type="Gene3D" id="3.40.710.10">
    <property type="entry name" value="DD-peptidase/beta-lactamase superfamily"/>
    <property type="match status" value="1"/>
</dbReference>
<dbReference type="GO" id="GO:0035091">
    <property type="term" value="F:phosphatidylinositol binding"/>
    <property type="evidence" value="ECO:0007669"/>
    <property type="project" value="InterPro"/>
</dbReference>
<dbReference type="Gene3D" id="3.30.1520.10">
    <property type="entry name" value="Phox-like domain"/>
    <property type="match status" value="1"/>
</dbReference>
<dbReference type="SUPFAM" id="SSF55718">
    <property type="entry name" value="SCP-like"/>
    <property type="match status" value="1"/>
</dbReference>
<dbReference type="SUPFAM" id="SSF56112">
    <property type="entry name" value="Protein kinase-like (PK-like)"/>
    <property type="match status" value="1"/>
</dbReference>
<dbReference type="PANTHER" id="PTHR43173:SF3">
    <property type="entry name" value="ABC1 FAMILY PROTEIN"/>
    <property type="match status" value="1"/>
</dbReference>
<comment type="caution">
    <text evidence="4">The sequence shown here is derived from an EMBL/GenBank/DDBJ whole genome shotgun (WGS) entry which is preliminary data.</text>
</comment>
<feature type="region of interest" description="Disordered" evidence="1">
    <location>
        <begin position="600"/>
        <end position="620"/>
    </location>
</feature>
<dbReference type="PROSITE" id="PS50195">
    <property type="entry name" value="PX"/>
    <property type="match status" value="1"/>
</dbReference>
<evidence type="ECO:0000259" key="3">
    <source>
        <dbReference type="PROSITE" id="PS50195"/>
    </source>
</evidence>
<dbReference type="EMBL" id="JWZX01000539">
    <property type="protein sequence ID" value="KOO48643.1"/>
    <property type="molecule type" value="Genomic_DNA"/>
</dbReference>
<feature type="compositionally biased region" description="Basic and acidic residues" evidence="1">
    <location>
        <begin position="1167"/>
        <end position="1182"/>
    </location>
</feature>
<keyword evidence="2" id="KW-0472">Membrane</keyword>
<accession>A0A0M0LD50</accession>